<dbReference type="InterPro" id="IPR020004">
    <property type="entry name" value="UDP-GlcNAc_Epase"/>
</dbReference>
<dbReference type="PANTHER" id="PTHR43174">
    <property type="entry name" value="UDP-N-ACETYLGLUCOSAMINE 2-EPIMERASE"/>
    <property type="match status" value="1"/>
</dbReference>
<dbReference type="PANTHER" id="PTHR43174:SF3">
    <property type="entry name" value="UDP-N-ACETYLGLUCOSAMINE 2-EPIMERASE"/>
    <property type="match status" value="1"/>
</dbReference>
<dbReference type="Pfam" id="PF02350">
    <property type="entry name" value="Epimerase_2"/>
    <property type="match status" value="1"/>
</dbReference>
<gene>
    <name evidence="2" type="ORF">SAMN05877831_11422</name>
</gene>
<reference evidence="3" key="1">
    <citation type="submission" date="2017-08" db="EMBL/GenBank/DDBJ databases">
        <authorList>
            <person name="Varghese N."/>
            <person name="Submissions S."/>
        </authorList>
    </citation>
    <scope>NUCLEOTIDE SEQUENCE [LARGE SCALE GENOMIC DNA]</scope>
    <source>
        <strain evidence="3">JA276</strain>
    </source>
</reference>
<dbReference type="Proteomes" id="UP000219111">
    <property type="component" value="Unassembled WGS sequence"/>
</dbReference>
<organism evidence="2 3">
    <name type="scientific">Rhodobacter maris</name>
    <dbReference type="NCBI Taxonomy" id="446682"/>
    <lineage>
        <taxon>Bacteria</taxon>
        <taxon>Pseudomonadati</taxon>
        <taxon>Pseudomonadota</taxon>
        <taxon>Alphaproteobacteria</taxon>
        <taxon>Rhodobacterales</taxon>
        <taxon>Rhodobacter group</taxon>
        <taxon>Rhodobacter</taxon>
    </lineage>
</organism>
<dbReference type="InterPro" id="IPR029767">
    <property type="entry name" value="WecB-like"/>
</dbReference>
<dbReference type="AlphaFoldDB" id="A0A285T4J7"/>
<dbReference type="GO" id="GO:0004553">
    <property type="term" value="F:hydrolase activity, hydrolyzing O-glycosyl compounds"/>
    <property type="evidence" value="ECO:0007669"/>
    <property type="project" value="InterPro"/>
</dbReference>
<evidence type="ECO:0000259" key="1">
    <source>
        <dbReference type="Pfam" id="PF02350"/>
    </source>
</evidence>
<dbReference type="OrthoDB" id="9803238at2"/>
<feature type="domain" description="UDP-N-acetylglucosamine 2-epimerase" evidence="1">
    <location>
        <begin position="30"/>
        <end position="359"/>
    </location>
</feature>
<dbReference type="Gene3D" id="3.40.50.2000">
    <property type="entry name" value="Glycogen Phosphorylase B"/>
    <property type="match status" value="2"/>
</dbReference>
<dbReference type="EMBL" id="OBMT01000014">
    <property type="protein sequence ID" value="SOC16106.1"/>
    <property type="molecule type" value="Genomic_DNA"/>
</dbReference>
<protein>
    <submittedName>
        <fullName evidence="2">UDP-N-acetylglucosamine 2-epimerase (Hydrolysing)</fullName>
    </submittedName>
</protein>
<name>A0A285T4J7_9RHOB</name>
<proteinExistence type="predicted"/>
<sequence>MTIPTPRSILFVTGTRADFGKLEPLAIAARDAGFRVSFFVTGMHMLSLYGLTKIEVGRMQGVAVHEFLNQRIGDPQDTILAKTVAGFSDFIIEHRPDLVVIHGDRVEALSCALVCAMNYVRSAHIEGGEVSGTIDEMFRHCNTKLSTHHFVSSEEAKRRVMVLGEPDGNVHVIGSPELDFHAGPSGVTLEAVLERYQIPFAEYGIVTFHPVTSEVETMGAQARGLFGALEASGRNFVVIAPNNDPGSEAIFSELKKLPPARFRLIPSMRFAHFSELMKHAACMVGNSSAGVREAPFLGVPSLDIGTRQTNRAEAPSICKAAASDGAAIARFLTDRWGKRYPPHTAFGTGRAAELFLETLRDPAFWNAGLQKTFNDHG</sequence>
<dbReference type="SUPFAM" id="SSF53756">
    <property type="entry name" value="UDP-Glycosyltransferase/glycogen phosphorylase"/>
    <property type="match status" value="1"/>
</dbReference>
<dbReference type="InterPro" id="IPR003331">
    <property type="entry name" value="UDP_GlcNAc_Epimerase_2_dom"/>
</dbReference>
<dbReference type="GO" id="GO:0006047">
    <property type="term" value="P:UDP-N-acetylglucosamine metabolic process"/>
    <property type="evidence" value="ECO:0007669"/>
    <property type="project" value="InterPro"/>
</dbReference>
<keyword evidence="3" id="KW-1185">Reference proteome</keyword>
<evidence type="ECO:0000313" key="3">
    <source>
        <dbReference type="Proteomes" id="UP000219111"/>
    </source>
</evidence>
<dbReference type="NCBIfam" id="TIGR03568">
    <property type="entry name" value="NeuC_NnaA"/>
    <property type="match status" value="1"/>
</dbReference>
<evidence type="ECO:0000313" key="2">
    <source>
        <dbReference type="EMBL" id="SOC16106.1"/>
    </source>
</evidence>
<accession>A0A285T4J7</accession>
<dbReference type="RefSeq" id="WP_097070989.1">
    <property type="nucleotide sequence ID" value="NZ_OBMT01000014.1"/>
</dbReference>